<proteinExistence type="predicted"/>
<accession>A0A3A4AQU9</accession>
<comment type="caution">
    <text evidence="2">The sequence shown here is derived from an EMBL/GenBank/DDBJ whole genome shotgun (WGS) entry which is preliminary data.</text>
</comment>
<dbReference type="Gene3D" id="2.50.20.20">
    <property type="match status" value="1"/>
</dbReference>
<sequence length="288" mass="31279">MKRWLTVGSAALLITLGASQAYAAEAAVAPKKPSGPVEALAKQYSKGTSLRSSHWMTFRSSGQVLARTHQSGKVRVGRYGPVASDRTTKMTVAALGQLAPASRVITINGASYITGGGLEKVLPPDKKWLRVHRNPGSYGDINTADLIDVLEPGTFKTVLARGGRKVGKYSYAGSITVGELQKFSKSFREKSAGITMTAQQRRTPVRWKLWVGADQLPTRMTASYDYTYKRVKGTMTFESTYYAWGKPVSIAAPPESEVADKDDLKDRGPGNIPNLPGMPRLVTTVERL</sequence>
<keyword evidence="1" id="KW-0732">Signal</keyword>
<dbReference type="RefSeq" id="WP_119930427.1">
    <property type="nucleotide sequence ID" value="NZ_QZEY01000018.1"/>
</dbReference>
<reference evidence="2 3" key="1">
    <citation type="submission" date="2018-09" db="EMBL/GenBank/DDBJ databases">
        <title>YIM 75507 draft genome.</title>
        <authorList>
            <person name="Tang S."/>
            <person name="Feng Y."/>
        </authorList>
    </citation>
    <scope>NUCLEOTIDE SEQUENCE [LARGE SCALE GENOMIC DNA]</scope>
    <source>
        <strain evidence="2 3">YIM 75507</strain>
    </source>
</reference>
<feature type="signal peptide" evidence="1">
    <location>
        <begin position="1"/>
        <end position="23"/>
    </location>
</feature>
<gene>
    <name evidence="2" type="ORF">D5H75_32600</name>
</gene>
<dbReference type="InterPro" id="IPR029046">
    <property type="entry name" value="LolA/LolB/LppX"/>
</dbReference>
<dbReference type="SUPFAM" id="SSF89392">
    <property type="entry name" value="Prokaryotic lipoproteins and lipoprotein localization factors"/>
    <property type="match status" value="1"/>
</dbReference>
<evidence type="ECO:0000256" key="1">
    <source>
        <dbReference type="SAM" id="SignalP"/>
    </source>
</evidence>
<evidence type="ECO:0000313" key="3">
    <source>
        <dbReference type="Proteomes" id="UP000265768"/>
    </source>
</evidence>
<dbReference type="AlphaFoldDB" id="A0A3A4AQU9"/>
<dbReference type="Proteomes" id="UP000265768">
    <property type="component" value="Unassembled WGS sequence"/>
</dbReference>
<organism evidence="2 3">
    <name type="scientific">Bailinhaonella thermotolerans</name>
    <dbReference type="NCBI Taxonomy" id="1070861"/>
    <lineage>
        <taxon>Bacteria</taxon>
        <taxon>Bacillati</taxon>
        <taxon>Actinomycetota</taxon>
        <taxon>Actinomycetes</taxon>
        <taxon>Streptosporangiales</taxon>
        <taxon>Streptosporangiaceae</taxon>
        <taxon>Bailinhaonella</taxon>
    </lineage>
</organism>
<protein>
    <submittedName>
        <fullName evidence="2">Uncharacterized protein</fullName>
    </submittedName>
</protein>
<evidence type="ECO:0000313" key="2">
    <source>
        <dbReference type="EMBL" id="RJL23638.1"/>
    </source>
</evidence>
<feature type="chain" id="PRO_5017402371" evidence="1">
    <location>
        <begin position="24"/>
        <end position="288"/>
    </location>
</feature>
<name>A0A3A4AQU9_9ACTN</name>
<dbReference type="EMBL" id="QZEY01000018">
    <property type="protein sequence ID" value="RJL23638.1"/>
    <property type="molecule type" value="Genomic_DNA"/>
</dbReference>
<dbReference type="OrthoDB" id="3515039at2"/>
<keyword evidence="3" id="KW-1185">Reference proteome</keyword>